<feature type="signal peptide" evidence="1">
    <location>
        <begin position="1"/>
        <end position="22"/>
    </location>
</feature>
<dbReference type="PROSITE" id="PS51257">
    <property type="entry name" value="PROKAR_LIPOPROTEIN"/>
    <property type="match status" value="1"/>
</dbReference>
<name>A0A6M8SUQ1_9NEIS</name>
<dbReference type="InterPro" id="IPR052036">
    <property type="entry name" value="Hydrolase/PRTase-associated"/>
</dbReference>
<accession>A0A6M8SUQ1</accession>
<reference evidence="2 3" key="1">
    <citation type="submission" date="2020-05" db="EMBL/GenBank/DDBJ databases">
        <title>Complete genome sequence of Deefgea sp. D17.</title>
        <authorList>
            <person name="Bae J.-W."/>
            <person name="Han J.E."/>
        </authorList>
    </citation>
    <scope>NUCLEOTIDE SEQUENCE [LARGE SCALE GENOMIC DNA]</scope>
    <source>
        <strain evidence="2 3">D17</strain>
    </source>
</reference>
<feature type="chain" id="PRO_5026752755" evidence="1">
    <location>
        <begin position="23"/>
        <end position="435"/>
    </location>
</feature>
<dbReference type="PANTHER" id="PTHR31299">
    <property type="entry name" value="ESTERASE, PUTATIVE (AFU_ORTHOLOGUE AFUA_1G05850)-RELATED"/>
    <property type="match status" value="1"/>
</dbReference>
<proteinExistence type="predicted"/>
<dbReference type="InterPro" id="IPR007815">
    <property type="entry name" value="Emycin_Estase"/>
</dbReference>
<keyword evidence="3" id="KW-1185">Reference proteome</keyword>
<evidence type="ECO:0000313" key="3">
    <source>
        <dbReference type="Proteomes" id="UP000504844"/>
    </source>
</evidence>
<dbReference type="RefSeq" id="WP_173532943.1">
    <property type="nucleotide sequence ID" value="NZ_CP054143.1"/>
</dbReference>
<dbReference type="AlphaFoldDB" id="A0A6M8SUQ1"/>
<gene>
    <name evidence="2" type="ORF">HQN60_06870</name>
</gene>
<evidence type="ECO:0000313" key="2">
    <source>
        <dbReference type="EMBL" id="QKJ66439.1"/>
    </source>
</evidence>
<organism evidence="2 3">
    <name type="scientific">Deefgea piscis</name>
    <dbReference type="NCBI Taxonomy" id="2739061"/>
    <lineage>
        <taxon>Bacteria</taxon>
        <taxon>Pseudomonadati</taxon>
        <taxon>Pseudomonadota</taxon>
        <taxon>Betaproteobacteria</taxon>
        <taxon>Neisseriales</taxon>
        <taxon>Chitinibacteraceae</taxon>
        <taxon>Deefgea</taxon>
    </lineage>
</organism>
<dbReference type="PANTHER" id="PTHR31299:SF0">
    <property type="entry name" value="ESTERASE, PUTATIVE (AFU_ORTHOLOGUE AFUA_1G05850)-RELATED"/>
    <property type="match status" value="1"/>
</dbReference>
<sequence>MRHLIILTAMSLALAACGEKPAAVESTASVINAETEKNLQNWFSQTMQPLQTLDAAQATDQQDLAAFGAAVGDARLVVLNEDSYADKNAYELMNRLVQYLYQNKDFEVLLIESAMFDVEGIWRSATEKDASVVELAPGRVFYMYSQTDASRKALAYIDQARSSERPLILAGFDLPLAGSTSINELLPTMTQYLQQKGSSIPAQANWPEYRQVAKRAIELNSQGMDLTQFKQVSTQLKAELCQNAATGQTPLRESAGWWCQQVKSIEASVGRQQHTDDANYDLRNPVLADNVQWLLEQPFAGKKVIVWTNSSHGLPQVSGVDPATQQPIYSMGWHLKQRFGEQVYIAKLAALGGKTNKYWDTGVQDVVLAPNTLEALLKQSNLKAGFIHAPTDPALRAQLAQFKSPAKFATDYQGLFFYPQAEPALQGEHAIVPLP</sequence>
<dbReference type="GO" id="GO:0046677">
    <property type="term" value="P:response to antibiotic"/>
    <property type="evidence" value="ECO:0007669"/>
    <property type="project" value="InterPro"/>
</dbReference>
<dbReference type="Pfam" id="PF05139">
    <property type="entry name" value="Erythro_esteras"/>
    <property type="match status" value="1"/>
</dbReference>
<dbReference type="Gene3D" id="3.40.1660.10">
    <property type="entry name" value="EreA-like (biosynthetic domain)"/>
    <property type="match status" value="2"/>
</dbReference>
<dbReference type="SUPFAM" id="SSF159501">
    <property type="entry name" value="EreA/ChaN-like"/>
    <property type="match status" value="1"/>
</dbReference>
<keyword evidence="1" id="KW-0732">Signal</keyword>
<evidence type="ECO:0000256" key="1">
    <source>
        <dbReference type="SAM" id="SignalP"/>
    </source>
</evidence>
<dbReference type="Proteomes" id="UP000504844">
    <property type="component" value="Chromosome"/>
</dbReference>
<dbReference type="KEGG" id="dee:HQN60_06870"/>
<protein>
    <submittedName>
        <fullName evidence="2">Erythromycin esterase family protein</fullName>
    </submittedName>
</protein>
<dbReference type="EMBL" id="CP054143">
    <property type="protein sequence ID" value="QKJ66439.1"/>
    <property type="molecule type" value="Genomic_DNA"/>
</dbReference>